<name>A0A222GBE0_9GAMM</name>
<sequence length="61" mass="6576">MWLLKPKADTASSMATLKAVGHAANNTVAEEAHSQNLTGNSMSDRLNNSSWLQFIIALTAF</sequence>
<accession>A0A222GBE0</accession>
<dbReference type="AlphaFoldDB" id="A0A222GBE0"/>
<reference evidence="1 2" key="1">
    <citation type="submission" date="2017-08" db="EMBL/GenBank/DDBJ databases">
        <title>Complete genome of Colwellia sp. NB097-1, a psychrophile bacterium ioslated from Bering Sea.</title>
        <authorList>
            <person name="Chen X."/>
        </authorList>
    </citation>
    <scope>NUCLEOTIDE SEQUENCE [LARGE SCALE GENOMIC DNA]</scope>
    <source>
        <strain evidence="1 2">NB097-1</strain>
    </source>
</reference>
<evidence type="ECO:0000313" key="2">
    <source>
        <dbReference type="Proteomes" id="UP000202259"/>
    </source>
</evidence>
<protein>
    <submittedName>
        <fullName evidence="1">Uncharacterized protein</fullName>
    </submittedName>
</protein>
<gene>
    <name evidence="1" type="ORF">B5D82_15870</name>
</gene>
<evidence type="ECO:0000313" key="1">
    <source>
        <dbReference type="EMBL" id="ASP49111.1"/>
    </source>
</evidence>
<proteinExistence type="predicted"/>
<dbReference type="KEGG" id="cber:B5D82_15870"/>
<dbReference type="Proteomes" id="UP000202259">
    <property type="component" value="Chromosome"/>
</dbReference>
<organism evidence="1 2">
    <name type="scientific">Cognaticolwellia beringensis</name>
    <dbReference type="NCBI Taxonomy" id="1967665"/>
    <lineage>
        <taxon>Bacteria</taxon>
        <taxon>Pseudomonadati</taxon>
        <taxon>Pseudomonadota</taxon>
        <taxon>Gammaproteobacteria</taxon>
        <taxon>Alteromonadales</taxon>
        <taxon>Colwelliaceae</taxon>
        <taxon>Cognaticolwellia</taxon>
    </lineage>
</organism>
<dbReference type="EMBL" id="CP020465">
    <property type="protein sequence ID" value="ASP49111.1"/>
    <property type="molecule type" value="Genomic_DNA"/>
</dbReference>
<keyword evidence="2" id="KW-1185">Reference proteome</keyword>